<name>A0A8S5NML1_9CAUD</name>
<accession>A0A8S5NML1</accession>
<proteinExistence type="predicted"/>
<dbReference type="Gene3D" id="3.90.1340.10">
    <property type="entry name" value="Phage tail collar domain"/>
    <property type="match status" value="1"/>
</dbReference>
<organism evidence="3">
    <name type="scientific">Myoviridae sp. ctpjm1</name>
    <dbReference type="NCBI Taxonomy" id="2826699"/>
    <lineage>
        <taxon>Viruses</taxon>
        <taxon>Duplodnaviria</taxon>
        <taxon>Heunggongvirae</taxon>
        <taxon>Uroviricota</taxon>
        <taxon>Caudoviricetes</taxon>
    </lineage>
</organism>
<dbReference type="Pfam" id="PF22337">
    <property type="entry name" value="Phage_fiber_rpt"/>
    <property type="match status" value="2"/>
</dbReference>
<dbReference type="InterPro" id="IPR037053">
    <property type="entry name" value="Phage_tail_collar_dom_sf"/>
</dbReference>
<sequence length="466" mass="47757">MANLTETPAWEEGIYQFETSDPVMGGPNGIDNRPTRQLANRTLYLKTELAKAVQGIGGLQAVTIGAGAGLTGGGSLAANRSLTLATPSTLSGSTANWAGSGGTGHTHELAKATATLAGVVRLIDNLTAGGRDAALSAEQGKELKKAIDEAAAACLPLTGGALSETLELKGYNALSWRNASSPRPYAVHLIRGNDPYIGLVTDAANIDKKWGSGNDGSVAGNYTYFFPKASGTLLVTGSVENSLTSNAAAVPLSAAMGKKLADEKADKSWVSQQAQAVRTALKNEILGGAGAAFDTLKELQNALGGDADFAATVAGKIAEAAPSGMIAYFAGQTAPAGWLKANGAAVSRTAYAALFAAVGTSYGAGDGKTTFNLPDLRGEFVRGWDDGRGIDANRALGSAQADEFRAHNHVTNINADIPTYGSETGDSVGTEDVSRADDRPVRATTGMRGGAETRPRNIALLACIKI</sequence>
<reference evidence="3" key="1">
    <citation type="journal article" date="2021" name="Proc. Natl. Acad. Sci. U.S.A.">
        <title>A Catalog of Tens of Thousands of Viruses from Human Metagenomes Reveals Hidden Associations with Chronic Diseases.</title>
        <authorList>
            <person name="Tisza M.J."/>
            <person name="Buck C.B."/>
        </authorList>
    </citation>
    <scope>NUCLEOTIDE SEQUENCE</scope>
    <source>
        <strain evidence="3">Ctpjm1</strain>
    </source>
</reference>
<evidence type="ECO:0000259" key="2">
    <source>
        <dbReference type="Pfam" id="PF07484"/>
    </source>
</evidence>
<protein>
    <submittedName>
        <fullName evidence="3">Tail collar fiber protein</fullName>
    </submittedName>
</protein>
<dbReference type="InterPro" id="IPR011083">
    <property type="entry name" value="Phage_tail_collar_dom"/>
</dbReference>
<feature type="region of interest" description="Disordered" evidence="1">
    <location>
        <begin position="415"/>
        <end position="450"/>
    </location>
</feature>
<evidence type="ECO:0000256" key="1">
    <source>
        <dbReference type="SAM" id="MobiDB-lite"/>
    </source>
</evidence>
<dbReference type="InterPro" id="IPR054500">
    <property type="entry name" value="Phage_fiber_rpt"/>
</dbReference>
<dbReference type="Pfam" id="PF07484">
    <property type="entry name" value="Collar"/>
    <property type="match status" value="1"/>
</dbReference>
<feature type="domain" description="Phage tail collar" evidence="2">
    <location>
        <begin position="324"/>
        <end position="381"/>
    </location>
</feature>
<feature type="compositionally biased region" description="Basic and acidic residues" evidence="1">
    <location>
        <begin position="432"/>
        <end position="441"/>
    </location>
</feature>
<dbReference type="EMBL" id="BK015208">
    <property type="protein sequence ID" value="DAD96045.1"/>
    <property type="molecule type" value="Genomic_DNA"/>
</dbReference>
<evidence type="ECO:0000313" key="3">
    <source>
        <dbReference type="EMBL" id="DAD96045.1"/>
    </source>
</evidence>
<dbReference type="SUPFAM" id="SSF88874">
    <property type="entry name" value="Receptor-binding domain of short tail fibre protein gp12"/>
    <property type="match status" value="1"/>
</dbReference>